<proteinExistence type="predicted"/>
<organism evidence="1 2">
    <name type="scientific">Bosea minatitlanensis</name>
    <dbReference type="NCBI Taxonomy" id="128782"/>
    <lineage>
        <taxon>Bacteria</taxon>
        <taxon>Pseudomonadati</taxon>
        <taxon>Pseudomonadota</taxon>
        <taxon>Alphaproteobacteria</taxon>
        <taxon>Hyphomicrobiales</taxon>
        <taxon>Boseaceae</taxon>
        <taxon>Bosea</taxon>
    </lineage>
</organism>
<keyword evidence="2" id="KW-1185">Reference proteome</keyword>
<comment type="caution">
    <text evidence="1">The sequence shown here is derived from an EMBL/GenBank/DDBJ whole genome shotgun (WGS) entry which is preliminary data.</text>
</comment>
<evidence type="ECO:0000313" key="1">
    <source>
        <dbReference type="EMBL" id="MFC5292927.1"/>
    </source>
</evidence>
<reference evidence="2" key="1">
    <citation type="journal article" date="2019" name="Int. J. Syst. Evol. Microbiol.">
        <title>The Global Catalogue of Microorganisms (GCM) 10K type strain sequencing project: providing services to taxonomists for standard genome sequencing and annotation.</title>
        <authorList>
            <consortium name="The Broad Institute Genomics Platform"/>
            <consortium name="The Broad Institute Genome Sequencing Center for Infectious Disease"/>
            <person name="Wu L."/>
            <person name="Ma J."/>
        </authorList>
    </citation>
    <scope>NUCLEOTIDE SEQUENCE [LARGE SCALE GENOMIC DNA]</scope>
    <source>
        <strain evidence="2">CGMCC 1.15643</strain>
    </source>
</reference>
<sequence>MADSKKRAQAPRLSTDFLNRFIEALMLIELSASDDSVVDDLRRWQGIGYREHFEGSALRCAAAALAAYDGIDPARRRAFEEVCRSMTRLVATVNALLAETPRPAEFPMIVEVAGEAMRKLISRSAQFINADGMIDIATFDDAALQGRIDALLAR</sequence>
<dbReference type="EMBL" id="JBHSLI010000002">
    <property type="protein sequence ID" value="MFC5292927.1"/>
    <property type="molecule type" value="Genomic_DNA"/>
</dbReference>
<accession>A0ABW0F190</accession>
<evidence type="ECO:0000313" key="2">
    <source>
        <dbReference type="Proteomes" id="UP001595976"/>
    </source>
</evidence>
<name>A0ABW0F190_9HYPH</name>
<protein>
    <submittedName>
        <fullName evidence="1">Uncharacterized protein</fullName>
    </submittedName>
</protein>
<dbReference type="Proteomes" id="UP001595976">
    <property type="component" value="Unassembled WGS sequence"/>
</dbReference>
<dbReference type="RefSeq" id="WP_158443888.1">
    <property type="nucleotide sequence ID" value="NZ_JAOAOS010000002.1"/>
</dbReference>
<gene>
    <name evidence="1" type="ORF">ACFPK2_07975</name>
</gene>